<keyword evidence="6" id="KW-0325">Glycoprotein</keyword>
<dbReference type="Proteomes" id="UP001287286">
    <property type="component" value="Unassembled WGS sequence"/>
</dbReference>
<keyword evidence="8" id="KW-0472">Membrane</keyword>
<feature type="domain" description="Plastocyanin-like" evidence="9">
    <location>
        <begin position="247"/>
        <end position="376"/>
    </location>
</feature>
<dbReference type="CDD" id="cd04206">
    <property type="entry name" value="CuRO_1_LCC_like"/>
    <property type="match status" value="1"/>
</dbReference>
<dbReference type="Pfam" id="PF07731">
    <property type="entry name" value="Cu-oxidase_2"/>
    <property type="match status" value="1"/>
</dbReference>
<dbReference type="PANTHER" id="PTHR11709">
    <property type="entry name" value="MULTI-COPPER OXIDASE"/>
    <property type="match status" value="1"/>
</dbReference>
<feature type="transmembrane region" description="Helical" evidence="8">
    <location>
        <begin position="21"/>
        <end position="40"/>
    </location>
</feature>
<evidence type="ECO:0000256" key="8">
    <source>
        <dbReference type="SAM" id="Phobius"/>
    </source>
</evidence>
<evidence type="ECO:0000256" key="2">
    <source>
        <dbReference type="ARBA" id="ARBA00022723"/>
    </source>
</evidence>
<dbReference type="PROSITE" id="PS00079">
    <property type="entry name" value="MULTICOPPER_OXIDASE1"/>
    <property type="match status" value="1"/>
</dbReference>
<comment type="similarity">
    <text evidence="1">Belongs to the multicopper oxidase family.</text>
</comment>
<gene>
    <name evidence="12" type="ORF">Purlil1_8859</name>
</gene>
<dbReference type="Pfam" id="PF00394">
    <property type="entry name" value="Cu-oxidase"/>
    <property type="match status" value="1"/>
</dbReference>
<dbReference type="InterPro" id="IPR011706">
    <property type="entry name" value="Cu-oxidase_C"/>
</dbReference>
<evidence type="ECO:0000256" key="5">
    <source>
        <dbReference type="ARBA" id="ARBA00023008"/>
    </source>
</evidence>
<evidence type="ECO:0000256" key="7">
    <source>
        <dbReference type="SAM" id="MobiDB-lite"/>
    </source>
</evidence>
<keyword evidence="8" id="KW-1133">Transmembrane helix</keyword>
<evidence type="ECO:0000313" key="12">
    <source>
        <dbReference type="EMBL" id="KAK4086694.1"/>
    </source>
</evidence>
<dbReference type="Gene3D" id="2.60.40.420">
    <property type="entry name" value="Cupredoxins - blue copper proteins"/>
    <property type="match status" value="3"/>
</dbReference>
<keyword evidence="13" id="KW-1185">Reference proteome</keyword>
<evidence type="ECO:0000256" key="4">
    <source>
        <dbReference type="ARBA" id="ARBA00023002"/>
    </source>
</evidence>
<sequence>MEPVVFSQNAPAKRCRPGLSSWLCLWLMIPIICFGLYFAIVQTYSRSEVSSPPSAWLPDGGDGSGAEITEPQSHAELGDNLHDDDPSILHPQRHIFRQPRTIHLNWNVTKGTRRPDGVLKDIYLINGQFPGPTIEARSGDRIEVIITNSIANDTHDGLAVHWHGMLMKEANEMDGVVGVTQCSIRPTDSFAYKFQIPQEQHGTFWYHAHSAVKRADGLYGGLIVHKPADQDQINGDLSLYEYDSEKLLLIGDWYHASADAVIAEYKDFRSFAYEPAPDSLLINGCGSYNCSDARPGAPVDCVETATPVVRVPGTRATRVRVINTGSSTGYSLQLKGASFQLITVDGGGVVSNTTPQTRAIGVIYPGQRVDVLLVPEDRTTKITDATIAIILDPELMPVWNPALTSKQLFPLIWTDPSDAAFRRKQKTAVVEIYDLDNTEAPRIPDSSMLRTDPVEVALLYTSLAINSFKNDEPWGELNHTSWVWKDPTAKPLLAMDNATWANGTVQANPMRDFRVPWFETGDERWLELVVNNVDDKGHPFHLHGYEFYVVASRQPATRGKTHNPFDDAHEANKQRNLDTPLKRDTVYIKPQGHVVLRFPLHNPGLWLMHCHVLWHQAVGMGMVLQVGNVTLETARKAKQSCQ</sequence>
<keyword evidence="2" id="KW-0479">Metal-binding</keyword>
<evidence type="ECO:0000259" key="9">
    <source>
        <dbReference type="Pfam" id="PF00394"/>
    </source>
</evidence>
<keyword evidence="4" id="KW-0560">Oxidoreductase</keyword>
<dbReference type="SUPFAM" id="SSF49503">
    <property type="entry name" value="Cupredoxins"/>
    <property type="match status" value="3"/>
</dbReference>
<keyword evidence="5" id="KW-0186">Copper</keyword>
<comment type="caution">
    <text evidence="12">The sequence shown here is derived from an EMBL/GenBank/DDBJ whole genome shotgun (WGS) entry which is preliminary data.</text>
</comment>
<dbReference type="InterPro" id="IPR001117">
    <property type="entry name" value="Cu-oxidase_2nd"/>
</dbReference>
<dbReference type="PANTHER" id="PTHR11709:SF394">
    <property type="entry name" value="FI03373P-RELATED"/>
    <property type="match status" value="1"/>
</dbReference>
<evidence type="ECO:0008006" key="14">
    <source>
        <dbReference type="Google" id="ProtNLM"/>
    </source>
</evidence>
<dbReference type="Pfam" id="PF07732">
    <property type="entry name" value="Cu-oxidase_3"/>
    <property type="match status" value="1"/>
</dbReference>
<name>A0ABR0BRK9_PURLI</name>
<dbReference type="InterPro" id="IPR008972">
    <property type="entry name" value="Cupredoxin"/>
</dbReference>
<feature type="region of interest" description="Disordered" evidence="7">
    <location>
        <begin position="49"/>
        <end position="70"/>
    </location>
</feature>
<feature type="domain" description="Plastocyanin-like" evidence="11">
    <location>
        <begin position="108"/>
        <end position="228"/>
    </location>
</feature>
<accession>A0ABR0BRK9</accession>
<evidence type="ECO:0000256" key="3">
    <source>
        <dbReference type="ARBA" id="ARBA00022729"/>
    </source>
</evidence>
<dbReference type="CDD" id="cd04205">
    <property type="entry name" value="CuRO_2_LCC_like"/>
    <property type="match status" value="1"/>
</dbReference>
<keyword evidence="8" id="KW-0812">Transmembrane</keyword>
<dbReference type="InterPro" id="IPR033138">
    <property type="entry name" value="Cu_oxidase_CS"/>
</dbReference>
<evidence type="ECO:0000256" key="6">
    <source>
        <dbReference type="ARBA" id="ARBA00023180"/>
    </source>
</evidence>
<dbReference type="EMBL" id="JAWRVI010000038">
    <property type="protein sequence ID" value="KAK4086694.1"/>
    <property type="molecule type" value="Genomic_DNA"/>
</dbReference>
<dbReference type="CDD" id="cd13910">
    <property type="entry name" value="CuRO_3_MCO_like_4"/>
    <property type="match status" value="1"/>
</dbReference>
<keyword evidence="3" id="KW-0732">Signal</keyword>
<dbReference type="InterPro" id="IPR011707">
    <property type="entry name" value="Cu-oxidase-like_N"/>
</dbReference>
<evidence type="ECO:0000259" key="10">
    <source>
        <dbReference type="Pfam" id="PF07731"/>
    </source>
</evidence>
<evidence type="ECO:0000259" key="11">
    <source>
        <dbReference type="Pfam" id="PF07732"/>
    </source>
</evidence>
<reference evidence="12 13" key="1">
    <citation type="journal article" date="2024" name="Microbiol. Resour. Announc.">
        <title>Genome annotations for the ascomycete fungi Trichoderma harzianum, Trichoderma aggressivum, and Purpureocillium lilacinum.</title>
        <authorList>
            <person name="Beijen E.P.W."/>
            <person name="Ohm R.A."/>
        </authorList>
    </citation>
    <scope>NUCLEOTIDE SEQUENCE [LARGE SCALE GENOMIC DNA]</scope>
    <source>
        <strain evidence="12 13">CBS 150709</strain>
    </source>
</reference>
<protein>
    <recommendedName>
        <fullName evidence="14">Ferro-O2-oxidoreductase</fullName>
    </recommendedName>
</protein>
<dbReference type="InterPro" id="IPR045087">
    <property type="entry name" value="Cu-oxidase_fam"/>
</dbReference>
<evidence type="ECO:0000313" key="13">
    <source>
        <dbReference type="Proteomes" id="UP001287286"/>
    </source>
</evidence>
<dbReference type="InterPro" id="IPR002355">
    <property type="entry name" value="Cu_oxidase_Cu_BS"/>
</dbReference>
<feature type="domain" description="Plastocyanin-like" evidence="10">
    <location>
        <begin position="495"/>
        <end position="627"/>
    </location>
</feature>
<proteinExistence type="inferred from homology"/>
<evidence type="ECO:0000256" key="1">
    <source>
        <dbReference type="ARBA" id="ARBA00010609"/>
    </source>
</evidence>
<dbReference type="PROSITE" id="PS00080">
    <property type="entry name" value="MULTICOPPER_OXIDASE2"/>
    <property type="match status" value="1"/>
</dbReference>
<organism evidence="12 13">
    <name type="scientific">Purpureocillium lilacinum</name>
    <name type="common">Paecilomyces lilacinus</name>
    <dbReference type="NCBI Taxonomy" id="33203"/>
    <lineage>
        <taxon>Eukaryota</taxon>
        <taxon>Fungi</taxon>
        <taxon>Dikarya</taxon>
        <taxon>Ascomycota</taxon>
        <taxon>Pezizomycotina</taxon>
        <taxon>Sordariomycetes</taxon>
        <taxon>Hypocreomycetidae</taxon>
        <taxon>Hypocreales</taxon>
        <taxon>Ophiocordycipitaceae</taxon>
        <taxon>Purpureocillium</taxon>
    </lineage>
</organism>